<keyword evidence="4" id="KW-1133">Transmembrane helix</keyword>
<feature type="transmembrane region" description="Helical" evidence="4">
    <location>
        <begin position="6"/>
        <end position="28"/>
    </location>
</feature>
<dbReference type="Gene3D" id="1.10.287.130">
    <property type="match status" value="1"/>
</dbReference>
<comment type="catalytic activity">
    <reaction evidence="1">
        <text>ATP + protein L-histidine = ADP + protein N-phospho-L-histidine.</text>
        <dbReference type="EC" id="2.7.13.3"/>
    </reaction>
</comment>
<dbReference type="CDD" id="cd00082">
    <property type="entry name" value="HisKA"/>
    <property type="match status" value="1"/>
</dbReference>
<protein>
    <recommendedName>
        <fullName evidence="2">histidine kinase</fullName>
        <ecNumber evidence="2">2.7.13.3</ecNumber>
    </recommendedName>
</protein>
<dbReference type="SUPFAM" id="SSF47384">
    <property type="entry name" value="Homodimeric domain of signal transducing histidine kinase"/>
    <property type="match status" value="1"/>
</dbReference>
<keyword evidence="6" id="KW-0808">Transferase</keyword>
<evidence type="ECO:0000256" key="1">
    <source>
        <dbReference type="ARBA" id="ARBA00000085"/>
    </source>
</evidence>
<dbReference type="EMBL" id="JAOYOD010000001">
    <property type="protein sequence ID" value="MCV9387979.1"/>
    <property type="molecule type" value="Genomic_DNA"/>
</dbReference>
<dbReference type="Proteomes" id="UP001300692">
    <property type="component" value="Unassembled WGS sequence"/>
</dbReference>
<dbReference type="EC" id="2.7.13.3" evidence="2"/>
<gene>
    <name evidence="6" type="ORF">N7U62_14950</name>
</gene>
<name>A0ABT3CWR4_9BACT</name>
<keyword evidence="4" id="KW-0472">Membrane</keyword>
<dbReference type="GO" id="GO:0016301">
    <property type="term" value="F:kinase activity"/>
    <property type="evidence" value="ECO:0007669"/>
    <property type="project" value="UniProtKB-KW"/>
</dbReference>
<dbReference type="Pfam" id="PF02518">
    <property type="entry name" value="HATPase_c"/>
    <property type="match status" value="1"/>
</dbReference>
<dbReference type="RefSeq" id="WP_264138801.1">
    <property type="nucleotide sequence ID" value="NZ_JAOYOD010000001.1"/>
</dbReference>
<reference evidence="6 7" key="1">
    <citation type="submission" date="2022-10" db="EMBL/GenBank/DDBJ databases">
        <title>Comparative genomics and taxonomic characterization of three novel marine species of genus Reichenbachiella exhibiting antioxidant and polysaccharide degradation activities.</title>
        <authorList>
            <person name="Muhammad N."/>
            <person name="Lee Y.-J."/>
            <person name="Ko J."/>
            <person name="Kim S.-G."/>
        </authorList>
    </citation>
    <scope>NUCLEOTIDE SEQUENCE [LARGE SCALE GENOMIC DNA]</scope>
    <source>
        <strain evidence="6 7">ABR2-5</strain>
    </source>
</reference>
<dbReference type="PRINTS" id="PR00344">
    <property type="entry name" value="BCTRLSENSOR"/>
</dbReference>
<evidence type="ECO:0000313" key="6">
    <source>
        <dbReference type="EMBL" id="MCV9387979.1"/>
    </source>
</evidence>
<dbReference type="InterPro" id="IPR036097">
    <property type="entry name" value="HisK_dim/P_sf"/>
</dbReference>
<dbReference type="SMART" id="SM00388">
    <property type="entry name" value="HisKA"/>
    <property type="match status" value="1"/>
</dbReference>
<keyword evidence="6" id="KW-0418">Kinase</keyword>
<dbReference type="CDD" id="cd00075">
    <property type="entry name" value="HATPase"/>
    <property type="match status" value="1"/>
</dbReference>
<evidence type="ECO:0000256" key="2">
    <source>
        <dbReference type="ARBA" id="ARBA00012438"/>
    </source>
</evidence>
<dbReference type="InterPro" id="IPR004358">
    <property type="entry name" value="Sig_transdc_His_kin-like_C"/>
</dbReference>
<keyword evidence="4" id="KW-0812">Transmembrane</keyword>
<dbReference type="Pfam" id="PF00512">
    <property type="entry name" value="HisKA"/>
    <property type="match status" value="1"/>
</dbReference>
<evidence type="ECO:0000256" key="3">
    <source>
        <dbReference type="ARBA" id="ARBA00022553"/>
    </source>
</evidence>
<evidence type="ECO:0000259" key="5">
    <source>
        <dbReference type="PROSITE" id="PS50109"/>
    </source>
</evidence>
<feature type="domain" description="Histidine kinase" evidence="5">
    <location>
        <begin position="311"/>
        <end position="530"/>
    </location>
</feature>
<dbReference type="PROSITE" id="PS50109">
    <property type="entry name" value="HIS_KIN"/>
    <property type="match status" value="1"/>
</dbReference>
<proteinExistence type="predicted"/>
<keyword evidence="3" id="KW-0597">Phosphoprotein</keyword>
<dbReference type="SMART" id="SM00387">
    <property type="entry name" value="HATPase_c"/>
    <property type="match status" value="1"/>
</dbReference>
<dbReference type="InterPro" id="IPR036890">
    <property type="entry name" value="HATPase_C_sf"/>
</dbReference>
<comment type="caution">
    <text evidence="6">The sequence shown here is derived from an EMBL/GenBank/DDBJ whole genome shotgun (WGS) entry which is preliminary data.</text>
</comment>
<dbReference type="PANTHER" id="PTHR43547:SF2">
    <property type="entry name" value="HYBRID SIGNAL TRANSDUCTION HISTIDINE KINASE C"/>
    <property type="match status" value="1"/>
</dbReference>
<keyword evidence="7" id="KW-1185">Reference proteome</keyword>
<sequence>MTRVKISWLIVAMGVALVGLIVFQVAWLDNLINSNEQAFKNQVQSALSSVASKLEKREALEVTVDNFHTDFIYKSLSSVDSSRVELIESTFEKKIIEIQDFAQDSSSRPEWMSFYFNADAKADGLKNTPVSVNSDLHPQDNKVIYLGENTDSTENKKAYEKRLRRVAKKTEYVQLALKELFTGKRKLAERLPQEELDSLIRSSLEDNGIQLDYEFAIYDPLEGIVLPETADTTILRSELKASLFPNDVIGEVGYLFVNFPGQQRYILGQVWVTLLSSLLFILIVLFCFAYAVRTIYVQKQLSEIKNDFINNMTHELKTPISTVALACEALRDPDIQNADTLKDRYLGIIDDENRRLGTQVEKVLQMAVIDRRDFELKLEMLNIHDIIENALEKIALPITEKGGEVQKELKAVKQSLKADRVHLTNIIFNLLDNANKYSGNDPFIKVTTEDKAEGILIRVIDHGIGISKEGLKRIFEKFYRIPTGNLHDVKGFGLGLSYVKSMVEAHGGEVTVRSELDKGSEFRVFLPYELKKDDA</sequence>
<dbReference type="PANTHER" id="PTHR43547">
    <property type="entry name" value="TWO-COMPONENT HISTIDINE KINASE"/>
    <property type="match status" value="1"/>
</dbReference>
<dbReference type="InterPro" id="IPR003661">
    <property type="entry name" value="HisK_dim/P_dom"/>
</dbReference>
<evidence type="ECO:0000256" key="4">
    <source>
        <dbReference type="SAM" id="Phobius"/>
    </source>
</evidence>
<feature type="transmembrane region" description="Helical" evidence="4">
    <location>
        <begin position="270"/>
        <end position="292"/>
    </location>
</feature>
<dbReference type="SUPFAM" id="SSF55874">
    <property type="entry name" value="ATPase domain of HSP90 chaperone/DNA topoisomerase II/histidine kinase"/>
    <property type="match status" value="1"/>
</dbReference>
<dbReference type="InterPro" id="IPR005467">
    <property type="entry name" value="His_kinase_dom"/>
</dbReference>
<evidence type="ECO:0000313" key="7">
    <source>
        <dbReference type="Proteomes" id="UP001300692"/>
    </source>
</evidence>
<organism evidence="6 7">
    <name type="scientific">Reichenbachiella ulvae</name>
    <dbReference type="NCBI Taxonomy" id="2980104"/>
    <lineage>
        <taxon>Bacteria</taxon>
        <taxon>Pseudomonadati</taxon>
        <taxon>Bacteroidota</taxon>
        <taxon>Cytophagia</taxon>
        <taxon>Cytophagales</taxon>
        <taxon>Reichenbachiellaceae</taxon>
        <taxon>Reichenbachiella</taxon>
    </lineage>
</organism>
<dbReference type="InterPro" id="IPR003594">
    <property type="entry name" value="HATPase_dom"/>
</dbReference>
<accession>A0ABT3CWR4</accession>
<dbReference type="Gene3D" id="3.30.565.10">
    <property type="entry name" value="Histidine kinase-like ATPase, C-terminal domain"/>
    <property type="match status" value="1"/>
</dbReference>